<dbReference type="RefSeq" id="WP_345276302.1">
    <property type="nucleotide sequence ID" value="NZ_BAABJW010000002.1"/>
</dbReference>
<evidence type="ECO:0000313" key="2">
    <source>
        <dbReference type="Proteomes" id="UP001501433"/>
    </source>
</evidence>
<evidence type="ECO:0000313" key="1">
    <source>
        <dbReference type="EMBL" id="GAA4808855.1"/>
    </source>
</evidence>
<dbReference type="Proteomes" id="UP001501433">
    <property type="component" value="Unassembled WGS sequence"/>
</dbReference>
<reference evidence="2" key="1">
    <citation type="journal article" date="2019" name="Int. J. Syst. Evol. Microbiol.">
        <title>The Global Catalogue of Microorganisms (GCM) 10K type strain sequencing project: providing services to taxonomists for standard genome sequencing and annotation.</title>
        <authorList>
            <consortium name="The Broad Institute Genomics Platform"/>
            <consortium name="The Broad Institute Genome Sequencing Center for Infectious Disease"/>
            <person name="Wu L."/>
            <person name="Ma J."/>
        </authorList>
    </citation>
    <scope>NUCLEOTIDE SEQUENCE [LARGE SCALE GENOMIC DNA]</scope>
    <source>
        <strain evidence="2">JCM 18325</strain>
    </source>
</reference>
<dbReference type="EMBL" id="BAABJW010000002">
    <property type="protein sequence ID" value="GAA4808855.1"/>
    <property type="molecule type" value="Genomic_DNA"/>
</dbReference>
<evidence type="ECO:0008006" key="3">
    <source>
        <dbReference type="Google" id="ProtNLM"/>
    </source>
</evidence>
<comment type="caution">
    <text evidence="1">The sequence shown here is derived from an EMBL/GenBank/DDBJ whole genome shotgun (WGS) entry which is preliminary data.</text>
</comment>
<proteinExistence type="predicted"/>
<protein>
    <recommendedName>
        <fullName evidence="3">Fn3-like domain-containing protein</fullName>
    </recommendedName>
</protein>
<organism evidence="1 2">
    <name type="scientific">Litoribaculum gwangyangense</name>
    <dbReference type="NCBI Taxonomy" id="1130722"/>
    <lineage>
        <taxon>Bacteria</taxon>
        <taxon>Pseudomonadati</taxon>
        <taxon>Bacteroidota</taxon>
        <taxon>Flavobacteriia</taxon>
        <taxon>Flavobacteriales</taxon>
        <taxon>Flavobacteriaceae</taxon>
        <taxon>Litoribaculum</taxon>
    </lineage>
</organism>
<keyword evidence="2" id="KW-1185">Reference proteome</keyword>
<name>A0ABP9CE66_9FLAO</name>
<gene>
    <name evidence="1" type="ORF">GCM10023330_14640</name>
</gene>
<sequence length="180" mass="19929">MKPIFILFIVILSTSSFNEKLNSAVNQVDCSATLSVEKDRHVKSIYGSEGVTFILELVNESSNNTTYSISTRKVKGDCGNMNYNPSKTLNNSNVDLNISIDTDNFIENSNKTGVSNKKDSKKEIELQAGESRKFEVKIYAPKNTPHFSWGCIDIIAESKDCKASSVKTTLSVYVPDPSEK</sequence>
<accession>A0ABP9CE66</accession>